<dbReference type="PANTHER" id="PTHR34001">
    <property type="entry name" value="BLL7405 PROTEIN"/>
    <property type="match status" value="1"/>
</dbReference>
<keyword evidence="4" id="KW-0998">Cell outer membrane</keyword>
<comment type="subcellular location">
    <subcellularLocation>
        <location evidence="1">Cell outer membrane</location>
    </subcellularLocation>
</comment>
<name>A0A7Z7BEU6_9HYPH</name>
<comment type="similarity">
    <text evidence="5">Belongs to the Omp25/RopB family.</text>
</comment>
<evidence type="ECO:0000256" key="2">
    <source>
        <dbReference type="ARBA" id="ARBA00022729"/>
    </source>
</evidence>
<feature type="domain" description="Outer membrane protein beta-barrel" evidence="7">
    <location>
        <begin position="42"/>
        <end position="209"/>
    </location>
</feature>
<dbReference type="EMBL" id="FNEW01000001">
    <property type="protein sequence ID" value="SDJ07125.1"/>
    <property type="molecule type" value="Genomic_DNA"/>
</dbReference>
<evidence type="ECO:0000259" key="7">
    <source>
        <dbReference type="Pfam" id="PF13505"/>
    </source>
</evidence>
<evidence type="ECO:0000313" key="9">
    <source>
        <dbReference type="Proteomes" id="UP000198917"/>
    </source>
</evidence>
<evidence type="ECO:0000256" key="4">
    <source>
        <dbReference type="ARBA" id="ARBA00023237"/>
    </source>
</evidence>
<dbReference type="InterPro" id="IPR051692">
    <property type="entry name" value="OMP-like"/>
</dbReference>
<evidence type="ECO:0000256" key="6">
    <source>
        <dbReference type="SAM" id="SignalP"/>
    </source>
</evidence>
<organism evidence="8 9">
    <name type="scientific">Agrobacterium fabrum</name>
    <dbReference type="NCBI Taxonomy" id="1176649"/>
    <lineage>
        <taxon>Bacteria</taxon>
        <taxon>Pseudomonadati</taxon>
        <taxon>Pseudomonadota</taxon>
        <taxon>Alphaproteobacteria</taxon>
        <taxon>Hyphomicrobiales</taxon>
        <taxon>Rhizobiaceae</taxon>
        <taxon>Rhizobium/Agrobacterium group</taxon>
        <taxon>Agrobacterium</taxon>
        <taxon>Agrobacterium tumefaciens complex</taxon>
    </lineage>
</organism>
<dbReference type="GO" id="GO:0009279">
    <property type="term" value="C:cell outer membrane"/>
    <property type="evidence" value="ECO:0007669"/>
    <property type="project" value="UniProtKB-SubCell"/>
</dbReference>
<dbReference type="Proteomes" id="UP000198917">
    <property type="component" value="Unassembled WGS sequence"/>
</dbReference>
<feature type="signal peptide" evidence="6">
    <location>
        <begin position="1"/>
        <end position="23"/>
    </location>
</feature>
<dbReference type="Gene3D" id="2.40.160.20">
    <property type="match status" value="1"/>
</dbReference>
<evidence type="ECO:0000256" key="1">
    <source>
        <dbReference type="ARBA" id="ARBA00004442"/>
    </source>
</evidence>
<keyword evidence="2 6" id="KW-0732">Signal</keyword>
<keyword evidence="3" id="KW-0472">Membrane</keyword>
<dbReference type="AlphaFoldDB" id="A0A7Z7BEU6"/>
<dbReference type="PANTHER" id="PTHR34001:SF3">
    <property type="entry name" value="BLL7405 PROTEIN"/>
    <property type="match status" value="1"/>
</dbReference>
<gene>
    <name evidence="8" type="ORF">SAMN05428983_0006</name>
</gene>
<accession>A0A7Z7BEU6</accession>
<evidence type="ECO:0000256" key="5">
    <source>
        <dbReference type="ARBA" id="ARBA00038306"/>
    </source>
</evidence>
<dbReference type="InterPro" id="IPR011250">
    <property type="entry name" value="OMP/PagP_B-barrel"/>
</dbReference>
<proteinExistence type="inferred from homology"/>
<dbReference type="SUPFAM" id="SSF56925">
    <property type="entry name" value="OMPA-like"/>
    <property type="match status" value="1"/>
</dbReference>
<evidence type="ECO:0000256" key="3">
    <source>
        <dbReference type="ARBA" id="ARBA00023136"/>
    </source>
</evidence>
<reference evidence="8 9" key="1">
    <citation type="submission" date="2016-10" db="EMBL/GenBank/DDBJ databases">
        <authorList>
            <person name="Varghese N."/>
            <person name="Submissions S."/>
        </authorList>
    </citation>
    <scope>NUCLEOTIDE SEQUENCE [LARGE SCALE GENOMIC DNA]</scope>
    <source>
        <strain evidence="8 9">PDC82</strain>
    </source>
</reference>
<protein>
    <submittedName>
        <fullName evidence="8">Outer membrane immunogenic protein</fullName>
    </submittedName>
</protein>
<sequence>MSIIKKSLAAVTIAVAVASNAYSADLTNYNTQQSFDYGNQPAFSWSGAYVGAHGGVASPKFSPLASGRGLTGGVQAGYNFQFGSGVVGAEVEGSYLGNDARVPNGRLRERFRGAAKLKAGVALDHTLLYGTAGLTTTKFKDGNGVTGPDGWKQGYLVGAGVEQSFGGGLSAKFEYNYVSTGNVATTTSSGRSKTDVSDHVIKAGLNYRF</sequence>
<dbReference type="RefSeq" id="WP_006312162.1">
    <property type="nucleotide sequence ID" value="NZ_CAKKLR010000014.1"/>
</dbReference>
<comment type="caution">
    <text evidence="8">The sequence shown here is derived from an EMBL/GenBank/DDBJ whole genome shotgun (WGS) entry which is preliminary data.</text>
</comment>
<dbReference type="InterPro" id="IPR027385">
    <property type="entry name" value="Beta-barrel_OMP"/>
</dbReference>
<evidence type="ECO:0000313" key="8">
    <source>
        <dbReference type="EMBL" id="SDJ07125.1"/>
    </source>
</evidence>
<feature type="chain" id="PRO_5041182108" evidence="6">
    <location>
        <begin position="24"/>
        <end position="209"/>
    </location>
</feature>
<dbReference type="Pfam" id="PF13505">
    <property type="entry name" value="OMP_b-brl"/>
    <property type="match status" value="1"/>
</dbReference>